<keyword evidence="1" id="KW-1133">Transmembrane helix</keyword>
<keyword evidence="1" id="KW-0472">Membrane</keyword>
<name>A0A0A1ZHZ4_PROMR</name>
<proteinExistence type="predicted"/>
<comment type="caution">
    <text evidence="2">The sequence shown here is derived from an EMBL/GenBank/DDBJ whole genome shotgun (WGS) entry which is preliminary data.</text>
</comment>
<dbReference type="RefSeq" id="WP_011818343.1">
    <property type="nucleotide sequence ID" value="NZ_CP138934.1"/>
</dbReference>
<dbReference type="Proteomes" id="UP000030598">
    <property type="component" value="Unassembled WGS sequence"/>
</dbReference>
<dbReference type="eggNOG" id="ENOG5030HES">
    <property type="taxonomic scope" value="Bacteria"/>
</dbReference>
<keyword evidence="1" id="KW-0812">Transmembrane</keyword>
<evidence type="ECO:0000256" key="1">
    <source>
        <dbReference type="SAM" id="Phobius"/>
    </source>
</evidence>
<feature type="transmembrane region" description="Helical" evidence="1">
    <location>
        <begin position="6"/>
        <end position="23"/>
    </location>
</feature>
<gene>
    <name evidence="2" type="ORF">EU91_0873</name>
</gene>
<protein>
    <submittedName>
        <fullName evidence="2">Uncharacterized protein</fullName>
    </submittedName>
</protein>
<evidence type="ECO:0000313" key="2">
    <source>
        <dbReference type="EMBL" id="KGF87839.1"/>
    </source>
</evidence>
<dbReference type="STRING" id="59925.EU91_0873"/>
<organism evidence="2 3">
    <name type="scientific">Prochlorococcus marinus str. GP2</name>
    <dbReference type="NCBI Taxonomy" id="59925"/>
    <lineage>
        <taxon>Bacteria</taxon>
        <taxon>Bacillati</taxon>
        <taxon>Cyanobacteriota</taxon>
        <taxon>Cyanophyceae</taxon>
        <taxon>Synechococcales</taxon>
        <taxon>Prochlorococcaceae</taxon>
        <taxon>Prochlorococcus</taxon>
    </lineage>
</organism>
<accession>A0A0A1ZHZ4</accession>
<reference evidence="3" key="1">
    <citation type="journal article" date="2014" name="Sci. Data">
        <title>Genomes of diverse isolates of the marine cyanobacterium Prochlorococcus.</title>
        <authorList>
            <person name="Biller S."/>
            <person name="Berube P."/>
            <person name="Thompson J."/>
            <person name="Kelly L."/>
            <person name="Roggensack S."/>
            <person name="Awad L."/>
            <person name="Roache-Johnson K."/>
            <person name="Ding H."/>
            <person name="Giovannoni S.J."/>
            <person name="Moore L.R."/>
            <person name="Chisholm S.W."/>
        </authorList>
    </citation>
    <scope>NUCLEOTIDE SEQUENCE [LARGE SCALE GENOMIC DNA]</scope>
    <source>
        <strain evidence="3">GP2</strain>
    </source>
</reference>
<sequence>MDLTTILFILSLPFVLLTVYFGTKNDFYESENYKGDGCAHDVKR</sequence>
<dbReference type="EMBL" id="JNAH01000004">
    <property type="protein sequence ID" value="KGF87839.1"/>
    <property type="molecule type" value="Genomic_DNA"/>
</dbReference>
<evidence type="ECO:0000313" key="3">
    <source>
        <dbReference type="Proteomes" id="UP000030598"/>
    </source>
</evidence>
<dbReference type="OrthoDB" id="489512at2"/>
<dbReference type="AlphaFoldDB" id="A0A0A1ZHZ4"/>